<evidence type="ECO:0000313" key="6">
    <source>
        <dbReference type="RefSeq" id="XP_010907743.1"/>
    </source>
</evidence>
<evidence type="ECO:0000259" key="4">
    <source>
        <dbReference type="Pfam" id="PF25598"/>
    </source>
</evidence>
<dbReference type="PANTHER" id="PTHR23315:SF129">
    <property type="entry name" value="ARM REPEAT SUPERFAMILY PROTEIN"/>
    <property type="match status" value="1"/>
</dbReference>
<dbReference type="Gene3D" id="1.25.10.10">
    <property type="entry name" value="Leucine-rich Repeat Variant"/>
    <property type="match status" value="2"/>
</dbReference>
<feature type="repeat" description="ARM" evidence="2">
    <location>
        <begin position="214"/>
        <end position="256"/>
    </location>
</feature>
<dbReference type="KEGG" id="egu:105034321"/>
<evidence type="ECO:0000313" key="9">
    <source>
        <dbReference type="RefSeq" id="XP_019702446.1"/>
    </source>
</evidence>
<proteinExistence type="predicted"/>
<dbReference type="AlphaFoldDB" id="A0A6I9QDW5"/>
<dbReference type="InterPro" id="IPR000225">
    <property type="entry name" value="Armadillo"/>
</dbReference>
<evidence type="ECO:0000313" key="8">
    <source>
        <dbReference type="RefSeq" id="XP_010907758.1"/>
    </source>
</evidence>
<dbReference type="OrthoDB" id="7537227at2759"/>
<feature type="compositionally biased region" description="Polar residues" evidence="3">
    <location>
        <begin position="10"/>
        <end position="23"/>
    </location>
</feature>
<protein>
    <submittedName>
        <fullName evidence="6 7">U-box domain-containing protein 4 isoform X1</fullName>
    </submittedName>
    <submittedName>
        <fullName evidence="9">U-box domain-containing protein 4 isoform X2</fullName>
    </submittedName>
</protein>
<accession>A0A6I9QDW5</accession>
<evidence type="ECO:0000256" key="3">
    <source>
        <dbReference type="SAM" id="MobiDB-lite"/>
    </source>
</evidence>
<gene>
    <name evidence="6 7 8 9" type="primary">LOC105034321</name>
</gene>
<name>A0A6I9QDW5_ELAGV</name>
<evidence type="ECO:0000313" key="7">
    <source>
        <dbReference type="RefSeq" id="XP_010907753.1"/>
    </source>
</evidence>
<dbReference type="GeneID" id="105034321"/>
<evidence type="ECO:0000256" key="1">
    <source>
        <dbReference type="ARBA" id="ARBA00022786"/>
    </source>
</evidence>
<feature type="compositionally biased region" description="Polar residues" evidence="3">
    <location>
        <begin position="33"/>
        <end position="58"/>
    </location>
</feature>
<dbReference type="RefSeq" id="XP_010907753.1">
    <property type="nucleotide sequence ID" value="XM_010909451.3"/>
</dbReference>
<dbReference type="SMART" id="SM00185">
    <property type="entry name" value="ARM"/>
    <property type="match status" value="6"/>
</dbReference>
<dbReference type="PROSITE" id="PS50176">
    <property type="entry name" value="ARM_REPEAT"/>
    <property type="match status" value="1"/>
</dbReference>
<reference evidence="6 7" key="1">
    <citation type="submission" date="2025-04" db="UniProtKB">
        <authorList>
            <consortium name="RefSeq"/>
        </authorList>
    </citation>
    <scope>IDENTIFICATION</scope>
</reference>
<evidence type="ECO:0000256" key="2">
    <source>
        <dbReference type="PROSITE-ProRule" id="PRU00259"/>
    </source>
</evidence>
<dbReference type="InterPro" id="IPR011989">
    <property type="entry name" value="ARM-like"/>
</dbReference>
<dbReference type="SUPFAM" id="SSF48371">
    <property type="entry name" value="ARM repeat"/>
    <property type="match status" value="1"/>
</dbReference>
<dbReference type="InterPro" id="IPR058678">
    <property type="entry name" value="ARM_PUB"/>
</dbReference>
<dbReference type="Proteomes" id="UP000504607">
    <property type="component" value="Chromosome 1"/>
</dbReference>
<dbReference type="RefSeq" id="XP_010907743.1">
    <property type="nucleotide sequence ID" value="XM_010909441.3"/>
</dbReference>
<dbReference type="Pfam" id="PF25598">
    <property type="entry name" value="ARM_PUB"/>
    <property type="match status" value="1"/>
</dbReference>
<feature type="domain" description="U-box" evidence="4">
    <location>
        <begin position="178"/>
        <end position="449"/>
    </location>
</feature>
<evidence type="ECO:0000313" key="5">
    <source>
        <dbReference type="Proteomes" id="UP000504607"/>
    </source>
</evidence>
<organism evidence="5 6">
    <name type="scientific">Elaeis guineensis var. tenera</name>
    <name type="common">Oil palm</name>
    <dbReference type="NCBI Taxonomy" id="51953"/>
    <lineage>
        <taxon>Eukaryota</taxon>
        <taxon>Viridiplantae</taxon>
        <taxon>Streptophyta</taxon>
        <taxon>Embryophyta</taxon>
        <taxon>Tracheophyta</taxon>
        <taxon>Spermatophyta</taxon>
        <taxon>Magnoliopsida</taxon>
        <taxon>Liliopsida</taxon>
        <taxon>Arecaceae</taxon>
        <taxon>Arecoideae</taxon>
        <taxon>Cocoseae</taxon>
        <taxon>Elaeidinae</taxon>
        <taxon>Elaeis</taxon>
    </lineage>
</organism>
<feature type="region of interest" description="Disordered" evidence="3">
    <location>
        <begin position="1"/>
        <end position="58"/>
    </location>
</feature>
<dbReference type="RefSeq" id="XP_019702446.1">
    <property type="nucleotide sequence ID" value="XM_019846887.2"/>
</dbReference>
<dbReference type="PANTHER" id="PTHR23315">
    <property type="entry name" value="U BOX DOMAIN-CONTAINING"/>
    <property type="match status" value="1"/>
</dbReference>
<sequence length="457" mass="47588">MVSLEDSQIPPLSSQNPCSPSRIQRSHGRSMRTIRSNLYHTDSRNPSPKPGNSTAVSENLTDSVVDFRLRELAVGYSAAKPVSSMASADAADLLDLSHDFSDFSSFDSDISGELHRLAVAHSFQPLSTPGSPAYDGDGEDLLDLGLGFWAESLVSSSEILENASPESLEPVIAACVECLKSSSASIETKRDAAAKVRLLARHRSDFRTLIGSTGAIPALVPLLRSADSAAQENAATALFNLSLEDSNRLAIAGAGAVKPLVYALRTGTVAAKQNAACAILRLSMAEENRAGIGASGAIPALVALLRGGTSRGKKDALTALYKLCSGERRNKERAVEAGAAAPLVALVAERGGGTAEKAVVVLGSLAEVAEGREAIVGEGGIVALVEAMEEGSARGKELALAALLQLCSDSARNRNLLLREGVIPPLVALSQSGSARAKRKAEALLGYLREERQGGAT</sequence>
<keyword evidence="1" id="KW-0833">Ubl conjugation pathway</keyword>
<dbReference type="RefSeq" id="XP_010907758.1">
    <property type="nucleotide sequence ID" value="XM_010909456.3"/>
</dbReference>
<dbReference type="InterPro" id="IPR016024">
    <property type="entry name" value="ARM-type_fold"/>
</dbReference>
<keyword evidence="5" id="KW-1185">Reference proteome</keyword>